<dbReference type="Gene3D" id="6.10.250.2410">
    <property type="match status" value="1"/>
</dbReference>
<comment type="subunit">
    <text evidence="2">Component of a cohesin-like complex composed of ScpA, ScpB and the Smc homodimer, in which ScpA and ScpB bind to the head domain of Smc. The presence of the three proteins is required for the association of the complex with DNA.</text>
</comment>
<keyword evidence="2" id="KW-0159">Chromosome partition</keyword>
<dbReference type="AlphaFoldDB" id="A0A5K7Z110"/>
<dbReference type="KEGG" id="dwd:DSCW_13360"/>
<dbReference type="Proteomes" id="UP000427769">
    <property type="component" value="Chromosome"/>
</dbReference>
<accession>A0A5K7Z110</accession>
<dbReference type="InterPro" id="IPR003768">
    <property type="entry name" value="ScpA"/>
</dbReference>
<dbReference type="HAMAP" id="MF_01805">
    <property type="entry name" value="ScpA"/>
    <property type="match status" value="1"/>
</dbReference>
<dbReference type="GO" id="GO:0051301">
    <property type="term" value="P:cell division"/>
    <property type="evidence" value="ECO:0007669"/>
    <property type="project" value="UniProtKB-KW"/>
</dbReference>
<dbReference type="PANTHER" id="PTHR33969:SF2">
    <property type="entry name" value="SEGREGATION AND CONDENSATION PROTEIN A"/>
    <property type="match status" value="1"/>
</dbReference>
<comment type="subcellular location">
    <subcellularLocation>
        <location evidence="2">Cytoplasm</location>
    </subcellularLocation>
    <text evidence="2">Associated with two foci at the outer edges of the nucleoid region in young cells, and at four foci within both cell halves in older cells.</text>
</comment>
<keyword evidence="2" id="KW-0132">Cell division</keyword>
<keyword evidence="2" id="KW-0131">Cell cycle</keyword>
<dbReference type="Gene3D" id="1.10.10.580">
    <property type="entry name" value="Structural maintenance of chromosome 1. Chain E"/>
    <property type="match status" value="1"/>
</dbReference>
<keyword evidence="2" id="KW-0963">Cytoplasm</keyword>
<dbReference type="GO" id="GO:0005737">
    <property type="term" value="C:cytoplasm"/>
    <property type="evidence" value="ECO:0007669"/>
    <property type="project" value="UniProtKB-SubCell"/>
</dbReference>
<name>A0A5K7Z110_9BACT</name>
<gene>
    <name evidence="3" type="primary">scpA_1</name>
    <name evidence="2" type="synonym">scpA</name>
    <name evidence="3" type="ORF">DSCW_13360</name>
</gene>
<evidence type="ECO:0000313" key="3">
    <source>
        <dbReference type="EMBL" id="BBO73919.1"/>
    </source>
</evidence>
<dbReference type="GO" id="GO:0007059">
    <property type="term" value="P:chromosome segregation"/>
    <property type="evidence" value="ECO:0007669"/>
    <property type="project" value="UniProtKB-UniRule"/>
</dbReference>
<evidence type="ECO:0000256" key="2">
    <source>
        <dbReference type="HAMAP-Rule" id="MF_01805"/>
    </source>
</evidence>
<comment type="function">
    <text evidence="2">Participates in chromosomal partition during cell division. May act via the formation of a condensin-like complex containing Smc and ScpB that pull DNA away from mid-cell into both cell halves.</text>
</comment>
<keyword evidence="4" id="KW-1185">Reference proteome</keyword>
<dbReference type="PANTHER" id="PTHR33969">
    <property type="entry name" value="SEGREGATION AND CONDENSATION PROTEIN A"/>
    <property type="match status" value="1"/>
</dbReference>
<dbReference type="Pfam" id="PF02616">
    <property type="entry name" value="SMC_ScpA"/>
    <property type="match status" value="1"/>
</dbReference>
<sequence length="248" mass="28857">MDNSPDNGHDEPTGDRYRVRLQNVFEGPMDLLIHLIRKAEVDIYDIPIAQITNQYLEYLEWMKQMNIDFAGDFVLMASTLTHIKSRMLLPVQLGEEEEEDPRLEITRPLLEYLRIKSAAEQLAERDLLGDKTFTRKPDADTLKSAQEDQVIRIGLFELIDAFQNILDKVSPEHRVDLSRDRVSVRERIAQLTELLEKQESMTFDELFVDSRERSDIIVTFLAILEMAKLSLIRIAQHVPTGIIRIFYQ</sequence>
<evidence type="ECO:0000256" key="1">
    <source>
        <dbReference type="ARBA" id="ARBA00044777"/>
    </source>
</evidence>
<dbReference type="InterPro" id="IPR023093">
    <property type="entry name" value="ScpA-like_C"/>
</dbReference>
<dbReference type="OrthoDB" id="9811016at2"/>
<reference evidence="3 4" key="1">
    <citation type="submission" date="2019-11" db="EMBL/GenBank/DDBJ databases">
        <title>Comparative genomics of hydrocarbon-degrading Desulfosarcina strains.</title>
        <authorList>
            <person name="Watanabe M."/>
            <person name="Kojima H."/>
            <person name="Fukui M."/>
        </authorList>
    </citation>
    <scope>NUCLEOTIDE SEQUENCE [LARGE SCALE GENOMIC DNA]</scope>
    <source>
        <strain evidence="3 4">PP31</strain>
    </source>
</reference>
<evidence type="ECO:0000313" key="4">
    <source>
        <dbReference type="Proteomes" id="UP000427769"/>
    </source>
</evidence>
<dbReference type="EMBL" id="AP021875">
    <property type="protein sequence ID" value="BBO73919.1"/>
    <property type="molecule type" value="Genomic_DNA"/>
</dbReference>
<organism evidence="3 4">
    <name type="scientific">Desulfosarcina widdelii</name>
    <dbReference type="NCBI Taxonomy" id="947919"/>
    <lineage>
        <taxon>Bacteria</taxon>
        <taxon>Pseudomonadati</taxon>
        <taxon>Thermodesulfobacteriota</taxon>
        <taxon>Desulfobacteria</taxon>
        <taxon>Desulfobacterales</taxon>
        <taxon>Desulfosarcinaceae</taxon>
        <taxon>Desulfosarcina</taxon>
    </lineage>
</organism>
<protein>
    <recommendedName>
        <fullName evidence="1 2">Segregation and condensation protein A</fullName>
    </recommendedName>
</protein>
<proteinExistence type="inferred from homology"/>
<comment type="similarity">
    <text evidence="2">Belongs to the ScpA family.</text>
</comment>
<dbReference type="GO" id="GO:0006260">
    <property type="term" value="P:DNA replication"/>
    <property type="evidence" value="ECO:0007669"/>
    <property type="project" value="UniProtKB-UniRule"/>
</dbReference>